<dbReference type="PANTHER" id="PTHR27006">
    <property type="entry name" value="PROMASTIGOTE SURFACE ANTIGEN PROTEIN PSA"/>
    <property type="match status" value="1"/>
</dbReference>
<protein>
    <submittedName>
        <fullName evidence="1">Uncharacterized protein</fullName>
    </submittedName>
</protein>
<dbReference type="Gene3D" id="1.10.510.10">
    <property type="entry name" value="Transferase(Phosphotransferase) domain 1"/>
    <property type="match status" value="1"/>
</dbReference>
<dbReference type="EMBL" id="JASCZI010152256">
    <property type="protein sequence ID" value="MED6175771.1"/>
    <property type="molecule type" value="Genomic_DNA"/>
</dbReference>
<sequence>MVLEIISGKRNSSSFDSCRVDDLLSYAWKQWSGDESAFQLLDPVLQESYNQNEVERCIQIGLLCVQENPDERPTMGTIASYLTNDSVEMPYPQEPAFFMQGRTRRHASGHESYSSGHTTKYSFSSSVNEMPTTAFFPR</sequence>
<proteinExistence type="predicted"/>
<organism evidence="1 2">
    <name type="scientific">Stylosanthes scabra</name>
    <dbReference type="NCBI Taxonomy" id="79078"/>
    <lineage>
        <taxon>Eukaryota</taxon>
        <taxon>Viridiplantae</taxon>
        <taxon>Streptophyta</taxon>
        <taxon>Embryophyta</taxon>
        <taxon>Tracheophyta</taxon>
        <taxon>Spermatophyta</taxon>
        <taxon>Magnoliopsida</taxon>
        <taxon>eudicotyledons</taxon>
        <taxon>Gunneridae</taxon>
        <taxon>Pentapetalae</taxon>
        <taxon>rosids</taxon>
        <taxon>fabids</taxon>
        <taxon>Fabales</taxon>
        <taxon>Fabaceae</taxon>
        <taxon>Papilionoideae</taxon>
        <taxon>50 kb inversion clade</taxon>
        <taxon>dalbergioids sensu lato</taxon>
        <taxon>Dalbergieae</taxon>
        <taxon>Pterocarpus clade</taxon>
        <taxon>Stylosanthes</taxon>
    </lineage>
</organism>
<dbReference type="PANTHER" id="PTHR27006:SF606">
    <property type="entry name" value="INTERLEUKIN-1 RECEPTOR-ASSOCIATED KINASE 4"/>
    <property type="match status" value="1"/>
</dbReference>
<dbReference type="InterPro" id="IPR011009">
    <property type="entry name" value="Kinase-like_dom_sf"/>
</dbReference>
<evidence type="ECO:0000313" key="1">
    <source>
        <dbReference type="EMBL" id="MED6175771.1"/>
    </source>
</evidence>
<dbReference type="Proteomes" id="UP001341840">
    <property type="component" value="Unassembled WGS sequence"/>
</dbReference>
<keyword evidence="2" id="KW-1185">Reference proteome</keyword>
<comment type="caution">
    <text evidence="1">The sequence shown here is derived from an EMBL/GenBank/DDBJ whole genome shotgun (WGS) entry which is preliminary data.</text>
</comment>
<name>A0ABU6VQ85_9FABA</name>
<accession>A0ABU6VQ85</accession>
<evidence type="ECO:0000313" key="2">
    <source>
        <dbReference type="Proteomes" id="UP001341840"/>
    </source>
</evidence>
<reference evidence="1 2" key="1">
    <citation type="journal article" date="2023" name="Plants (Basel)">
        <title>Bridging the Gap: Combining Genomics and Transcriptomics Approaches to Understand Stylosanthes scabra, an Orphan Legume from the Brazilian Caatinga.</title>
        <authorList>
            <person name="Ferreira-Neto J.R.C."/>
            <person name="da Silva M.D."/>
            <person name="Binneck E."/>
            <person name="de Melo N.F."/>
            <person name="da Silva R.H."/>
            <person name="de Melo A.L.T.M."/>
            <person name="Pandolfi V."/>
            <person name="Bustamante F.O."/>
            <person name="Brasileiro-Vidal A.C."/>
            <person name="Benko-Iseppon A.M."/>
        </authorList>
    </citation>
    <scope>NUCLEOTIDE SEQUENCE [LARGE SCALE GENOMIC DNA]</scope>
    <source>
        <tissue evidence="1">Leaves</tissue>
    </source>
</reference>
<dbReference type="SUPFAM" id="SSF56112">
    <property type="entry name" value="Protein kinase-like (PK-like)"/>
    <property type="match status" value="1"/>
</dbReference>
<gene>
    <name evidence="1" type="ORF">PIB30_081487</name>
</gene>